<dbReference type="Proteomes" id="UP001403385">
    <property type="component" value="Unassembled WGS sequence"/>
</dbReference>
<evidence type="ECO:0000313" key="2">
    <source>
        <dbReference type="Proteomes" id="UP001403385"/>
    </source>
</evidence>
<protein>
    <submittedName>
        <fullName evidence="1">DUF4270 family protein</fullName>
    </submittedName>
</protein>
<gene>
    <name evidence="1" type="ORF">AAG747_22090</name>
</gene>
<keyword evidence="2" id="KW-1185">Reference proteome</keyword>
<evidence type="ECO:0000313" key="1">
    <source>
        <dbReference type="EMBL" id="MEN7550626.1"/>
    </source>
</evidence>
<dbReference type="InterPro" id="IPR025366">
    <property type="entry name" value="DUF4270"/>
</dbReference>
<sequence>MNILNHITNYTMNLRAKTLGLGLLSILAFLSLGCDNDTESIGLELRPDDLINTTFTDTFSIKTSIVKLDSVPTSNTGVMLVGSTKDPVLGHTQATTYFGFQIAGDKVELSGKDGERQFDKATLTLGYGFIYGDSNSTQTFVLHELADSIHSKTHYQFDEIESLGTELAKVEDFKVAGDTNKFVSFNLSEEYGNKLFEMVQDTLKPITRYNTHFLLGGIKVSSLSEEDDAIFGFRTISSSGVPYSYLTLHYHYFDDENKKVEKEYKLYISRPFHHIENDFSESAYLSGWDTKEPLSTEMTNNRCIIQAASGITTRLEFPTLNRNVEELLINKAEIVLQPIDDGNFNGQKLPPSGLRVIRLDANGNRKFFEDDKGNFISYDYIQNELVIKSGGQFTPMNIGYIANGRSYAPTEMTSYIQNLVWGKETGYGLLIEPTNNSSTINKLFFGDFQNMDDFRLQLRIHYSLLD</sequence>
<dbReference type="EMBL" id="JBDKWZ010000015">
    <property type="protein sequence ID" value="MEN7550626.1"/>
    <property type="molecule type" value="Genomic_DNA"/>
</dbReference>
<comment type="caution">
    <text evidence="1">The sequence shown here is derived from an EMBL/GenBank/DDBJ whole genome shotgun (WGS) entry which is preliminary data.</text>
</comment>
<accession>A0AAW9SIV8</accession>
<dbReference type="Pfam" id="PF14092">
    <property type="entry name" value="DUF4270"/>
    <property type="match status" value="1"/>
</dbReference>
<organism evidence="1 2">
    <name type="scientific">Rapidithrix thailandica</name>
    <dbReference type="NCBI Taxonomy" id="413964"/>
    <lineage>
        <taxon>Bacteria</taxon>
        <taxon>Pseudomonadati</taxon>
        <taxon>Bacteroidota</taxon>
        <taxon>Cytophagia</taxon>
        <taxon>Cytophagales</taxon>
        <taxon>Flammeovirgaceae</taxon>
        <taxon>Rapidithrix</taxon>
    </lineage>
</organism>
<reference evidence="1 2" key="1">
    <citation type="submission" date="2024-04" db="EMBL/GenBank/DDBJ databases">
        <title>Novel genus in family Flammeovirgaceae.</title>
        <authorList>
            <person name="Nguyen T.H."/>
            <person name="Vuong T.Q."/>
            <person name="Le H."/>
            <person name="Kim S.-G."/>
        </authorList>
    </citation>
    <scope>NUCLEOTIDE SEQUENCE [LARGE SCALE GENOMIC DNA]</scope>
    <source>
        <strain evidence="1 2">JCM 23209</strain>
    </source>
</reference>
<name>A0AAW9SIV8_9BACT</name>
<dbReference type="AlphaFoldDB" id="A0AAW9SIV8"/>
<proteinExistence type="predicted"/>
<dbReference type="RefSeq" id="WP_346823407.1">
    <property type="nucleotide sequence ID" value="NZ_JBDKWZ010000015.1"/>
</dbReference>